<sequence>MLTVLEDCRVSPPPAAVGDRSLPLTFFDTIWLPFFPIQQLFFYEFPRSKPYFIQTVVPNLKHSLSITLQHFFPFAGNLIAFARPKDGSTVARNPEIRYVEGDAVSVTFAECGVDFEELTGNHPRECNKFYPLVPVLPRSRKASGYVSVPVFSVQVTLFENAGFVIGLTNHHSLCDATTRFNFLKAWTSIARNGSDESFLSSGALPVFDRVIKYPTILDEIHMNLPGIETIEVEGYRPPPLDSETDKVRATFVLTQTHIDRLKKSLRTQLPNLEYVSSFTVACAFVWSCTAKLLARIGEKKGDDDIEIFVCAIDWRSRIDPPIPQTYFGNCVGASITPKTKSTILAGEKGFLVAAEVFGKALSETIKDKDGMLKDAETWVKRVSEPVPQIGVSGTPKVKVYDVDFGWGKPKKHETVSIDYNRSISMNACKESSTTATNNNYNPKMATTNYELLTVLEKCRISPPPNTIGERSLPLTFFDLGWLILHPVHQLFFFEFRHPKPHFVETVIPSLKHSLSITLQHFFPFAGNLIVFPAQNDASSGIARKPEIRHVEGDSVALTFAESSLDFDDLKGNHPRDCNKFFPLVPLLEPASKVSEFVKIPIFSVQVTVFPNSGFTLGLTNHHTLSDARSRYDLLKAWTSIAKYGTDELFLASEYFPFYNRVIEYPNSLDEMCLTLPPVRALDENYRPPRLVSNTDKVRATFILTRAHINLLKKWLLVQLPSLEFVSSFTLGCAYVWSCIAKSRFLFEGKTGDENEVERFACVIDWRTRMDPPVSQSYFGNCVGPCFTPISSAILAGNKGFVTAVELVGKTIRETVKNKQGMLKDAETWLERVLMNVPTLGVAGTPKVNVYDLDFGWGKPKKYETISIDYGQAISVNVTSESAEDLEFGLSLPAKQMDLFSTIYWQELEKIISEEI</sequence>
<proteinExistence type="predicted"/>
<evidence type="ECO:0000313" key="4">
    <source>
        <dbReference type="Proteomes" id="UP001172457"/>
    </source>
</evidence>
<name>A0AA38WJ95_9ASTR</name>
<dbReference type="Gene3D" id="3.30.559.10">
    <property type="entry name" value="Chloramphenicol acetyltransferase-like domain"/>
    <property type="match status" value="4"/>
</dbReference>
<organism evidence="3 4">
    <name type="scientific">Centaurea solstitialis</name>
    <name type="common">yellow star-thistle</name>
    <dbReference type="NCBI Taxonomy" id="347529"/>
    <lineage>
        <taxon>Eukaryota</taxon>
        <taxon>Viridiplantae</taxon>
        <taxon>Streptophyta</taxon>
        <taxon>Embryophyta</taxon>
        <taxon>Tracheophyta</taxon>
        <taxon>Spermatophyta</taxon>
        <taxon>Magnoliopsida</taxon>
        <taxon>eudicotyledons</taxon>
        <taxon>Gunneridae</taxon>
        <taxon>Pentapetalae</taxon>
        <taxon>asterids</taxon>
        <taxon>campanulids</taxon>
        <taxon>Asterales</taxon>
        <taxon>Asteraceae</taxon>
        <taxon>Carduoideae</taxon>
        <taxon>Cardueae</taxon>
        <taxon>Centaureinae</taxon>
        <taxon>Centaurea</taxon>
    </lineage>
</organism>
<protein>
    <submittedName>
        <fullName evidence="3">Uncharacterized protein</fullName>
    </submittedName>
</protein>
<accession>A0AA38WJ95</accession>
<dbReference type="AlphaFoldDB" id="A0AA38WJ95"/>
<evidence type="ECO:0000256" key="2">
    <source>
        <dbReference type="ARBA" id="ARBA00023315"/>
    </source>
</evidence>
<dbReference type="Pfam" id="PF02458">
    <property type="entry name" value="Transferase"/>
    <property type="match status" value="2"/>
</dbReference>
<dbReference type="InterPro" id="IPR023213">
    <property type="entry name" value="CAT-like_dom_sf"/>
</dbReference>
<gene>
    <name evidence="3" type="ORF">OSB04_014536</name>
</gene>
<evidence type="ECO:0000256" key="1">
    <source>
        <dbReference type="ARBA" id="ARBA00022679"/>
    </source>
</evidence>
<dbReference type="PANTHER" id="PTHR31625">
    <property type="match status" value="1"/>
</dbReference>
<dbReference type="Proteomes" id="UP001172457">
    <property type="component" value="Chromosome 4"/>
</dbReference>
<dbReference type="EMBL" id="JARYMX010000004">
    <property type="protein sequence ID" value="KAJ9550491.1"/>
    <property type="molecule type" value="Genomic_DNA"/>
</dbReference>
<keyword evidence="2" id="KW-0012">Acyltransferase</keyword>
<dbReference type="InterPro" id="IPR051504">
    <property type="entry name" value="Plant_metabolite_acyltrans"/>
</dbReference>
<evidence type="ECO:0000313" key="3">
    <source>
        <dbReference type="EMBL" id="KAJ9550491.1"/>
    </source>
</evidence>
<keyword evidence="1" id="KW-0808">Transferase</keyword>
<reference evidence="3" key="1">
    <citation type="submission" date="2023-03" db="EMBL/GenBank/DDBJ databases">
        <title>Chromosome-scale reference genome and RAD-based genetic map of yellow starthistle (Centaurea solstitialis) reveal putative structural variation and QTLs associated with invader traits.</title>
        <authorList>
            <person name="Reatini B."/>
            <person name="Cang F.A."/>
            <person name="Jiang Q."/>
            <person name="Mckibben M.T.W."/>
            <person name="Barker M.S."/>
            <person name="Rieseberg L.H."/>
            <person name="Dlugosch K.M."/>
        </authorList>
    </citation>
    <scope>NUCLEOTIDE SEQUENCE</scope>
    <source>
        <strain evidence="3">CAN-66</strain>
        <tissue evidence="3">Leaf</tissue>
    </source>
</reference>
<dbReference type="GO" id="GO:0016747">
    <property type="term" value="F:acyltransferase activity, transferring groups other than amino-acyl groups"/>
    <property type="evidence" value="ECO:0007669"/>
    <property type="project" value="UniProtKB-ARBA"/>
</dbReference>
<keyword evidence="4" id="KW-1185">Reference proteome</keyword>
<comment type="caution">
    <text evidence="3">The sequence shown here is derived from an EMBL/GenBank/DDBJ whole genome shotgun (WGS) entry which is preliminary data.</text>
</comment>